<dbReference type="GO" id="GO:0007165">
    <property type="term" value="P:signal transduction"/>
    <property type="evidence" value="ECO:0007669"/>
    <property type="project" value="TreeGrafter"/>
</dbReference>
<organism evidence="7 8">
    <name type="scientific">Eiseniibacteriota bacterium</name>
    <dbReference type="NCBI Taxonomy" id="2212470"/>
    <lineage>
        <taxon>Bacteria</taxon>
        <taxon>Candidatus Eiseniibacteriota</taxon>
    </lineage>
</organism>
<dbReference type="CDD" id="cd07560">
    <property type="entry name" value="Peptidase_S41_CPP"/>
    <property type="match status" value="1"/>
</dbReference>
<keyword evidence="3 5" id="KW-0378">Hydrolase</keyword>
<dbReference type="SUPFAM" id="SSF52096">
    <property type="entry name" value="ClpP/crotonase"/>
    <property type="match status" value="1"/>
</dbReference>
<dbReference type="Gene3D" id="3.30.750.44">
    <property type="match status" value="1"/>
</dbReference>
<dbReference type="FunFam" id="2.30.42.10:FF:000063">
    <property type="entry name" value="Peptidase, S41 family"/>
    <property type="match status" value="1"/>
</dbReference>
<proteinExistence type="inferred from homology"/>
<dbReference type="Pfam" id="PF22694">
    <property type="entry name" value="CtpB_N-like"/>
    <property type="match status" value="1"/>
</dbReference>
<accession>A0A849SRP6</accession>
<dbReference type="Gene3D" id="2.30.42.10">
    <property type="match status" value="1"/>
</dbReference>
<dbReference type="InterPro" id="IPR041489">
    <property type="entry name" value="PDZ_6"/>
</dbReference>
<dbReference type="Proteomes" id="UP000580839">
    <property type="component" value="Unassembled WGS sequence"/>
</dbReference>
<evidence type="ECO:0000256" key="2">
    <source>
        <dbReference type="ARBA" id="ARBA00022670"/>
    </source>
</evidence>
<dbReference type="InterPro" id="IPR001478">
    <property type="entry name" value="PDZ"/>
</dbReference>
<dbReference type="GO" id="GO:0030288">
    <property type="term" value="C:outer membrane-bounded periplasmic space"/>
    <property type="evidence" value="ECO:0007669"/>
    <property type="project" value="TreeGrafter"/>
</dbReference>
<dbReference type="AlphaFoldDB" id="A0A849SRP6"/>
<evidence type="ECO:0000313" key="8">
    <source>
        <dbReference type="Proteomes" id="UP000580839"/>
    </source>
</evidence>
<dbReference type="InterPro" id="IPR055210">
    <property type="entry name" value="CtpA/B_N"/>
</dbReference>
<dbReference type="Pfam" id="PF03572">
    <property type="entry name" value="Peptidase_S41"/>
    <property type="match status" value="1"/>
</dbReference>
<gene>
    <name evidence="7" type="ORF">HOP12_11170</name>
</gene>
<keyword evidence="2 5" id="KW-0645">Protease</keyword>
<dbReference type="PANTHER" id="PTHR32060">
    <property type="entry name" value="TAIL-SPECIFIC PROTEASE"/>
    <property type="match status" value="1"/>
</dbReference>
<evidence type="ECO:0000256" key="1">
    <source>
        <dbReference type="ARBA" id="ARBA00009179"/>
    </source>
</evidence>
<dbReference type="InterPro" id="IPR029045">
    <property type="entry name" value="ClpP/crotonase-like_dom_sf"/>
</dbReference>
<dbReference type="SUPFAM" id="SSF50156">
    <property type="entry name" value="PDZ domain-like"/>
    <property type="match status" value="1"/>
</dbReference>
<dbReference type="GO" id="GO:0006508">
    <property type="term" value="P:proteolysis"/>
    <property type="evidence" value="ECO:0007669"/>
    <property type="project" value="UniProtKB-KW"/>
</dbReference>
<comment type="similarity">
    <text evidence="1 5">Belongs to the peptidase S41A family.</text>
</comment>
<dbReference type="PANTHER" id="PTHR32060:SF30">
    <property type="entry name" value="CARBOXY-TERMINAL PROCESSING PROTEASE CTPA"/>
    <property type="match status" value="1"/>
</dbReference>
<dbReference type="InterPro" id="IPR036034">
    <property type="entry name" value="PDZ_sf"/>
</dbReference>
<dbReference type="GO" id="GO:0004175">
    <property type="term" value="F:endopeptidase activity"/>
    <property type="evidence" value="ECO:0007669"/>
    <property type="project" value="TreeGrafter"/>
</dbReference>
<dbReference type="SMART" id="SM00245">
    <property type="entry name" value="TSPc"/>
    <property type="match status" value="1"/>
</dbReference>
<dbReference type="CDD" id="cd06782">
    <property type="entry name" value="cpPDZ_CPP-like"/>
    <property type="match status" value="1"/>
</dbReference>
<dbReference type="Pfam" id="PF17820">
    <property type="entry name" value="PDZ_6"/>
    <property type="match status" value="1"/>
</dbReference>
<evidence type="ECO:0000259" key="6">
    <source>
        <dbReference type="PROSITE" id="PS50106"/>
    </source>
</evidence>
<dbReference type="NCBIfam" id="TIGR00225">
    <property type="entry name" value="prc"/>
    <property type="match status" value="1"/>
</dbReference>
<dbReference type="SMART" id="SM00228">
    <property type="entry name" value="PDZ"/>
    <property type="match status" value="1"/>
</dbReference>
<reference evidence="7 8" key="1">
    <citation type="submission" date="2020-04" db="EMBL/GenBank/DDBJ databases">
        <title>Metagenomic profiling of ammonia- and methane-oxidizing microorganisms in a Dutch drinking water treatment plant.</title>
        <authorList>
            <person name="Poghosyan L."/>
            <person name="Leucker S."/>
        </authorList>
    </citation>
    <scope>NUCLEOTIDE SEQUENCE [LARGE SCALE GENOMIC DNA]</scope>
    <source>
        <strain evidence="7">S-RSF-IL-03</strain>
    </source>
</reference>
<name>A0A849SRP6_UNCEI</name>
<comment type="caution">
    <text evidence="7">The sequence shown here is derived from an EMBL/GenBank/DDBJ whole genome shotgun (WGS) entry which is preliminary data.</text>
</comment>
<dbReference type="InterPro" id="IPR004447">
    <property type="entry name" value="Peptidase_S41A"/>
</dbReference>
<dbReference type="InterPro" id="IPR005151">
    <property type="entry name" value="Tail-specific_protease"/>
</dbReference>
<evidence type="ECO:0000256" key="4">
    <source>
        <dbReference type="ARBA" id="ARBA00022825"/>
    </source>
</evidence>
<keyword evidence="4 5" id="KW-0720">Serine protease</keyword>
<evidence type="ECO:0000256" key="5">
    <source>
        <dbReference type="RuleBase" id="RU004404"/>
    </source>
</evidence>
<protein>
    <submittedName>
        <fullName evidence="7">S41 family peptidase</fullName>
    </submittedName>
</protein>
<evidence type="ECO:0000313" key="7">
    <source>
        <dbReference type="EMBL" id="NOT34715.1"/>
    </source>
</evidence>
<dbReference type="PROSITE" id="PS50106">
    <property type="entry name" value="PDZ"/>
    <property type="match status" value="1"/>
</dbReference>
<evidence type="ECO:0000256" key="3">
    <source>
        <dbReference type="ARBA" id="ARBA00022801"/>
    </source>
</evidence>
<dbReference type="EMBL" id="JABFRW010000142">
    <property type="protein sequence ID" value="NOT34715.1"/>
    <property type="molecule type" value="Genomic_DNA"/>
</dbReference>
<dbReference type="GO" id="GO:0008236">
    <property type="term" value="F:serine-type peptidase activity"/>
    <property type="evidence" value="ECO:0007669"/>
    <property type="project" value="UniProtKB-KW"/>
</dbReference>
<dbReference type="Gene3D" id="3.90.226.10">
    <property type="entry name" value="2-enoyl-CoA Hydratase, Chain A, domain 1"/>
    <property type="match status" value="1"/>
</dbReference>
<feature type="domain" description="PDZ" evidence="6">
    <location>
        <begin position="87"/>
        <end position="156"/>
    </location>
</feature>
<sequence length="554" mass="60998">MAFLRRSSLGPLIVSMVLSVLMGFGLSRAMAAGDDLRSQLDLFSQVLYLVQNNYVDAPENSKIVRGAIDGMLRTLDPHTVFLQPTRARQMDENFQGEYSGIGIQFDIRDGAIVVISPIEGTPSYRLGIRAGDRIIAIDGEPVKKDITTDDVFKQLRGPAGSTVQVTIEREDEPAPQVFEIERAKIPIESIPYAYMLRPGIGYVRVIRFAQTTGEELEKAIVDLKAQGMKQLMVDLRANGGGLLSQAVDVADQLVPANKKVVYTRGRIPSANADYYSSERPRSWTGPVVVLVDHGSASASEIVSGAVQDLDRGLVVGLSTFGKGLVQNQFNLSDGSKLLLTIAKYHTPSGRLIQRDYNGKSEEDYQLDAWKEDTPSDSILAQRPVFKTSGGRTVYGGGGIQPDVVVKSDVPLTRSQVDIIQKRIVFEWGTHWMNAHKNQKWTSDSFNRSFALKDNEWGDLKRVAEKRKVTMTDSTWTADRDFVLQQVRAELASQSLGALERYKILVEDDPQLLQAIELFPRASALLSGNFDEAMGKGLSATKKTDAQAGGTANKR</sequence>